<feature type="compositionally biased region" description="Basic and acidic residues" evidence="1">
    <location>
        <begin position="25"/>
        <end position="39"/>
    </location>
</feature>
<feature type="region of interest" description="Disordered" evidence="1">
    <location>
        <begin position="1"/>
        <end position="39"/>
    </location>
</feature>
<evidence type="ECO:0000313" key="2">
    <source>
        <dbReference type="RefSeq" id="XP_028150187.1"/>
    </source>
</evidence>
<dbReference type="AlphaFoldDB" id="A0A6P7GVX8"/>
<dbReference type="RefSeq" id="XP_028150187.1">
    <property type="nucleotide sequence ID" value="XM_028294386.1"/>
</dbReference>
<sequence>MPKSKRVRRERSSTNSSSSTSDSDSVEKHSETRKSKKDYRVKGRLQTLVLAHQILIRLKNSETRKSKKDYRKCNKKNEKRSYTPPIIAPVSTLNYIPNHQHPNRNKESVNFIPDFDPLISHVDQWIEILEHNARIYSWTDSFIVYQAISKLRGTAETWYKSFIENEPNWSKFLWSEWKTIFQETFQSSKNTYDIFMDIANHKPRVGESLYAFHFEHLAKINKLRVNFTNTEKVSLILGAINDPTMFNN</sequence>
<accession>A0A6P7GVX8</accession>
<gene>
    <name evidence="2" type="primary">LOC114343547</name>
</gene>
<proteinExistence type="predicted"/>
<reference evidence="2" key="1">
    <citation type="submission" date="2025-08" db="UniProtKB">
        <authorList>
            <consortium name="RefSeq"/>
        </authorList>
    </citation>
    <scope>IDENTIFICATION</scope>
    <source>
        <tissue evidence="2">Whole insect</tissue>
    </source>
</reference>
<evidence type="ECO:0000256" key="1">
    <source>
        <dbReference type="SAM" id="MobiDB-lite"/>
    </source>
</evidence>
<feature type="compositionally biased region" description="Low complexity" evidence="1">
    <location>
        <begin position="13"/>
        <end position="23"/>
    </location>
</feature>
<protein>
    <submittedName>
        <fullName evidence="2">Uncharacterized protein LOC114343547</fullName>
    </submittedName>
</protein>
<organism evidence="2">
    <name type="scientific">Diabrotica virgifera virgifera</name>
    <name type="common">western corn rootworm</name>
    <dbReference type="NCBI Taxonomy" id="50390"/>
    <lineage>
        <taxon>Eukaryota</taxon>
        <taxon>Metazoa</taxon>
        <taxon>Ecdysozoa</taxon>
        <taxon>Arthropoda</taxon>
        <taxon>Hexapoda</taxon>
        <taxon>Insecta</taxon>
        <taxon>Pterygota</taxon>
        <taxon>Neoptera</taxon>
        <taxon>Endopterygota</taxon>
        <taxon>Coleoptera</taxon>
        <taxon>Polyphaga</taxon>
        <taxon>Cucujiformia</taxon>
        <taxon>Chrysomeloidea</taxon>
        <taxon>Chrysomelidae</taxon>
        <taxon>Galerucinae</taxon>
        <taxon>Diabroticina</taxon>
        <taxon>Diabroticites</taxon>
        <taxon>Diabrotica</taxon>
    </lineage>
</organism>
<dbReference type="InParanoid" id="A0A6P7GVX8"/>
<name>A0A6P7GVX8_DIAVI</name>